<name>A0ABQ5J4M8_9ASTR</name>
<accession>A0ABQ5J4M8</accession>
<evidence type="ECO:0000313" key="2">
    <source>
        <dbReference type="EMBL" id="GJU07449.1"/>
    </source>
</evidence>
<dbReference type="Proteomes" id="UP001151760">
    <property type="component" value="Unassembled WGS sequence"/>
</dbReference>
<organism evidence="2 3">
    <name type="scientific">Tanacetum coccineum</name>
    <dbReference type="NCBI Taxonomy" id="301880"/>
    <lineage>
        <taxon>Eukaryota</taxon>
        <taxon>Viridiplantae</taxon>
        <taxon>Streptophyta</taxon>
        <taxon>Embryophyta</taxon>
        <taxon>Tracheophyta</taxon>
        <taxon>Spermatophyta</taxon>
        <taxon>Magnoliopsida</taxon>
        <taxon>eudicotyledons</taxon>
        <taxon>Gunneridae</taxon>
        <taxon>Pentapetalae</taxon>
        <taxon>asterids</taxon>
        <taxon>campanulids</taxon>
        <taxon>Asterales</taxon>
        <taxon>Asteraceae</taxon>
        <taxon>Asteroideae</taxon>
        <taxon>Anthemideae</taxon>
        <taxon>Anthemidinae</taxon>
        <taxon>Tanacetum</taxon>
    </lineage>
</organism>
<evidence type="ECO:0000313" key="3">
    <source>
        <dbReference type="Proteomes" id="UP001151760"/>
    </source>
</evidence>
<evidence type="ECO:0000256" key="1">
    <source>
        <dbReference type="SAM" id="Phobius"/>
    </source>
</evidence>
<keyword evidence="1" id="KW-1133">Transmembrane helix</keyword>
<keyword evidence="1" id="KW-0812">Transmembrane</keyword>
<keyword evidence="3" id="KW-1185">Reference proteome</keyword>
<dbReference type="EMBL" id="BQNB010021540">
    <property type="protein sequence ID" value="GJU07449.1"/>
    <property type="molecule type" value="Genomic_DNA"/>
</dbReference>
<keyword evidence="1" id="KW-0472">Membrane</keyword>
<reference evidence="2" key="2">
    <citation type="submission" date="2022-01" db="EMBL/GenBank/DDBJ databases">
        <authorList>
            <person name="Yamashiro T."/>
            <person name="Shiraishi A."/>
            <person name="Satake H."/>
            <person name="Nakayama K."/>
        </authorList>
    </citation>
    <scope>NUCLEOTIDE SEQUENCE</scope>
</reference>
<proteinExistence type="predicted"/>
<protein>
    <submittedName>
        <fullName evidence="2">Uncharacterized protein</fullName>
    </submittedName>
</protein>
<sequence>MSSISYMHVILYLESPTFTLKTLRPSLKPGRAHICTINIIEWRLVRVFRLLLGNPIFKVSLIFFFLIVVATAVCFYCYSWLWVLRDGKVVLGKDGKPMKASRRVQFDANKGDILLDYPDSVTNISHAVDDICEGSSKADDLVHTATEDESSENYEKGQAG</sequence>
<reference evidence="2" key="1">
    <citation type="journal article" date="2022" name="Int. J. Mol. Sci.">
        <title>Draft Genome of Tanacetum Coccineum: Genomic Comparison of Closely Related Tanacetum-Family Plants.</title>
        <authorList>
            <person name="Yamashiro T."/>
            <person name="Shiraishi A."/>
            <person name="Nakayama K."/>
            <person name="Satake H."/>
        </authorList>
    </citation>
    <scope>NUCLEOTIDE SEQUENCE</scope>
</reference>
<gene>
    <name evidence="2" type="ORF">Tco_1123879</name>
</gene>
<comment type="caution">
    <text evidence="2">The sequence shown here is derived from an EMBL/GenBank/DDBJ whole genome shotgun (WGS) entry which is preliminary data.</text>
</comment>
<feature type="transmembrane region" description="Helical" evidence="1">
    <location>
        <begin position="61"/>
        <end position="83"/>
    </location>
</feature>